<dbReference type="Proteomes" id="UP000825933">
    <property type="component" value="Unassembled WGS sequence"/>
</dbReference>
<reference evidence="2" key="1">
    <citation type="journal article" date="2022" name="Microbiol. Resour. Announc.">
        <title>Draft Genome Sequence of a Methanogenic Archaeon from West Spitsbergen Permafrost.</title>
        <authorList>
            <person name="Trubitsyn V."/>
            <person name="Rivkina E."/>
            <person name="Shcherbakova V."/>
        </authorList>
    </citation>
    <scope>NUCLEOTIDE SEQUENCE [LARGE SCALE GENOMIC DNA]</scope>
    <source>
        <strain evidence="2">VT</strain>
    </source>
</reference>
<gene>
    <name evidence="1" type="primary">tusB</name>
    <name evidence="1" type="ORF">K8N75_03015</name>
</gene>
<dbReference type="SUPFAM" id="SSF75169">
    <property type="entry name" value="DsrEFH-like"/>
    <property type="match status" value="1"/>
</dbReference>
<organism evidence="1 2">
    <name type="scientific">Methanobacterium spitsbergense</name>
    <dbReference type="NCBI Taxonomy" id="2874285"/>
    <lineage>
        <taxon>Archaea</taxon>
        <taxon>Methanobacteriati</taxon>
        <taxon>Methanobacteriota</taxon>
        <taxon>Methanomada group</taxon>
        <taxon>Methanobacteria</taxon>
        <taxon>Methanobacteriales</taxon>
        <taxon>Methanobacteriaceae</taxon>
        <taxon>Methanobacterium</taxon>
    </lineage>
</organism>
<comment type="caution">
    <text evidence="1">The sequence shown here is derived from an EMBL/GenBank/DDBJ whole genome shotgun (WGS) entry which is preliminary data.</text>
</comment>
<dbReference type="Pfam" id="PF04077">
    <property type="entry name" value="DsrH"/>
    <property type="match status" value="1"/>
</dbReference>
<evidence type="ECO:0000313" key="2">
    <source>
        <dbReference type="Proteomes" id="UP000825933"/>
    </source>
</evidence>
<name>A0A8T5UMD3_9EURY</name>
<dbReference type="GO" id="GO:0005737">
    <property type="term" value="C:cytoplasm"/>
    <property type="evidence" value="ECO:0007669"/>
    <property type="project" value="InterPro"/>
</dbReference>
<dbReference type="RefSeq" id="WP_223790652.1">
    <property type="nucleotide sequence ID" value="NZ_JAIOUQ010000003.1"/>
</dbReference>
<dbReference type="NCBIfam" id="TIGR03011">
    <property type="entry name" value="sulf_tusB_dsrH"/>
    <property type="match status" value="1"/>
</dbReference>
<accession>A0A8T5UMD3</accession>
<evidence type="ECO:0000313" key="1">
    <source>
        <dbReference type="EMBL" id="MBZ2165018.1"/>
    </source>
</evidence>
<sequence length="111" mass="12814">MHVGFILTKTPSEEGFNTFLKFLKIYLGNTEVSIYLIGNGVYCFRSGHYVSEIIIEMLNDPNNSINMYVCRDDLKARGLTVDVFVNNVEQFITYDELVRDIMENIDQVLSF</sequence>
<dbReference type="InterPro" id="IPR027396">
    <property type="entry name" value="DsrEFH-like"/>
</dbReference>
<proteinExistence type="predicted"/>
<dbReference type="Gene3D" id="3.40.1260.10">
    <property type="entry name" value="DsrEFH-like"/>
    <property type="match status" value="1"/>
</dbReference>
<dbReference type="AlphaFoldDB" id="A0A8T5UMD3"/>
<dbReference type="EMBL" id="JAIOUQ010000003">
    <property type="protein sequence ID" value="MBZ2165018.1"/>
    <property type="molecule type" value="Genomic_DNA"/>
</dbReference>
<protein>
    <submittedName>
        <fullName evidence="1">Sulfurtransferase complex subunit TusB</fullName>
    </submittedName>
</protein>
<dbReference type="GO" id="GO:0002143">
    <property type="term" value="P:tRNA wobble position uridine thiolation"/>
    <property type="evidence" value="ECO:0007669"/>
    <property type="project" value="InterPro"/>
</dbReference>
<keyword evidence="2" id="KW-1185">Reference proteome</keyword>
<dbReference type="InterPro" id="IPR007215">
    <property type="entry name" value="Sulphur_relay_TusB/DsrH"/>
</dbReference>